<dbReference type="Proteomes" id="UP000272706">
    <property type="component" value="Unassembled WGS sequence"/>
</dbReference>
<reference evidence="3 4" key="1">
    <citation type="submission" date="2018-09" db="EMBL/GenBank/DDBJ databases">
        <title>Mesorhizobium carmichaelinearum sp. nov. isolated from Carmichaelinea spp. root nodules in New Zealand.</title>
        <authorList>
            <person name="De Meyer S.E."/>
        </authorList>
    </citation>
    <scope>NUCLEOTIDE SEQUENCE [LARGE SCALE GENOMIC DNA]</scope>
    <source>
        <strain evidence="3 4">ICMP19557</strain>
    </source>
</reference>
<organism evidence="3 4">
    <name type="scientific">Mesorhizobium waimense</name>
    <dbReference type="NCBI Taxonomy" id="1300307"/>
    <lineage>
        <taxon>Bacteria</taxon>
        <taxon>Pseudomonadati</taxon>
        <taxon>Pseudomonadota</taxon>
        <taxon>Alphaproteobacteria</taxon>
        <taxon>Hyphomicrobiales</taxon>
        <taxon>Phyllobacteriaceae</taxon>
        <taxon>Mesorhizobium</taxon>
    </lineage>
</organism>
<gene>
    <name evidence="3" type="ORF">D3227_19380</name>
</gene>
<keyword evidence="2" id="KW-0472">Membrane</keyword>
<feature type="region of interest" description="Disordered" evidence="1">
    <location>
        <begin position="31"/>
        <end position="53"/>
    </location>
</feature>
<dbReference type="EMBL" id="QZWZ01000014">
    <property type="protein sequence ID" value="RJT37335.1"/>
    <property type="molecule type" value="Genomic_DNA"/>
</dbReference>
<dbReference type="AlphaFoldDB" id="A0A3A5KS89"/>
<keyword evidence="2" id="KW-1133">Transmembrane helix</keyword>
<sequence length="74" mass="8108">MVVVMMVVTVVMMLAMMMAVMLVMHRSSISAGRAEERHRDSEGKSQPKGGEEGLLHGIVSFCAGRNLEITGPYR</sequence>
<evidence type="ECO:0000313" key="3">
    <source>
        <dbReference type="EMBL" id="RJT37335.1"/>
    </source>
</evidence>
<name>A0A3A5KS89_9HYPH</name>
<feature type="compositionally biased region" description="Basic and acidic residues" evidence="1">
    <location>
        <begin position="33"/>
        <end position="53"/>
    </location>
</feature>
<evidence type="ECO:0000256" key="1">
    <source>
        <dbReference type="SAM" id="MobiDB-lite"/>
    </source>
</evidence>
<keyword evidence="2" id="KW-0812">Transmembrane</keyword>
<proteinExistence type="predicted"/>
<evidence type="ECO:0000313" key="4">
    <source>
        <dbReference type="Proteomes" id="UP000272706"/>
    </source>
</evidence>
<accession>A0A3A5KS89</accession>
<keyword evidence="4" id="KW-1185">Reference proteome</keyword>
<comment type="caution">
    <text evidence="3">The sequence shown here is derived from an EMBL/GenBank/DDBJ whole genome shotgun (WGS) entry which is preliminary data.</text>
</comment>
<evidence type="ECO:0000256" key="2">
    <source>
        <dbReference type="SAM" id="Phobius"/>
    </source>
</evidence>
<protein>
    <submittedName>
        <fullName evidence="3">Uncharacterized protein</fullName>
    </submittedName>
</protein>
<feature type="transmembrane region" description="Helical" evidence="2">
    <location>
        <begin position="6"/>
        <end position="24"/>
    </location>
</feature>